<reference evidence="2" key="1">
    <citation type="submission" date="2020-04" db="EMBL/GenBank/DDBJ databases">
        <authorList>
            <person name="Sombolestani A."/>
        </authorList>
    </citation>
    <scope>NUCLEOTIDE SEQUENCE</scope>
    <source>
        <strain evidence="2">R71697</strain>
    </source>
</reference>
<gene>
    <name evidence="2" type="ORF">HKD32_06030</name>
</gene>
<feature type="domain" description="Transglutaminase-like" evidence="1">
    <location>
        <begin position="161"/>
        <end position="231"/>
    </location>
</feature>
<evidence type="ECO:0000313" key="2">
    <source>
        <dbReference type="EMBL" id="MBF0870420.1"/>
    </source>
</evidence>
<sequence length="280" mass="31085">MNTPVMIRHHTSYRYDRPVFLGPQTIRLRPPARASNTVLAYALSVGPGENHLVWQQDQHANTVAEAVFRDRMSHFDIEVRMTVDLTPYDPLVALSSPFEEALPPYRQPIADTSVLEAFLAGAFSTSGDTDLDRLIWLNRRIAAALRYQPRMEPGIWAPVETLSRQTGSCRDSTWLLVALARHLGFAARFVSGYLIQPSAQANNQNALTCDLHAWAEILLPQNGWLGFDTTSGLITAQNHIPLAVSATPEDAAPVSGLLDHCQARFDVLMEAEHLHEVAKT</sequence>
<dbReference type="Pfam" id="PF01841">
    <property type="entry name" value="Transglut_core"/>
    <property type="match status" value="1"/>
</dbReference>
<dbReference type="Pfam" id="PF08379">
    <property type="entry name" value="Bact_transglu_N"/>
    <property type="match status" value="1"/>
</dbReference>
<dbReference type="EMBL" id="JABCQN010000002">
    <property type="protein sequence ID" value="MBF0870420.1"/>
    <property type="molecule type" value="Genomic_DNA"/>
</dbReference>
<evidence type="ECO:0000313" key="3">
    <source>
        <dbReference type="Proteomes" id="UP000661006"/>
    </source>
</evidence>
<proteinExistence type="predicted"/>
<organism evidence="2 3">
    <name type="scientific">Gluconobacter japonicus</name>
    <dbReference type="NCBI Taxonomy" id="376620"/>
    <lineage>
        <taxon>Bacteria</taxon>
        <taxon>Pseudomonadati</taxon>
        <taxon>Pseudomonadota</taxon>
        <taxon>Alphaproteobacteria</taxon>
        <taxon>Acetobacterales</taxon>
        <taxon>Acetobacteraceae</taxon>
        <taxon>Gluconobacter</taxon>
    </lineage>
</organism>
<dbReference type="RefSeq" id="WP_194257698.1">
    <property type="nucleotide sequence ID" value="NZ_JABCQN010000002.1"/>
</dbReference>
<evidence type="ECO:0000259" key="1">
    <source>
        <dbReference type="SMART" id="SM00460"/>
    </source>
</evidence>
<dbReference type="AlphaFoldDB" id="A0A9Q2IQD8"/>
<protein>
    <submittedName>
        <fullName evidence="2">Transglutaminase family protein</fullName>
    </submittedName>
</protein>
<dbReference type="Proteomes" id="UP000661006">
    <property type="component" value="Unassembled WGS sequence"/>
</dbReference>
<accession>A0A9Q2IQD8</accession>
<dbReference type="InterPro" id="IPR013589">
    <property type="entry name" value="Bac_transglu_N"/>
</dbReference>
<dbReference type="GeneID" id="81474248"/>
<reference evidence="2" key="2">
    <citation type="submission" date="2020-11" db="EMBL/GenBank/DDBJ databases">
        <title>Description of novel Gluconobacter species.</title>
        <authorList>
            <person name="Cleenwerck I."/>
            <person name="Cnockaert M."/>
            <person name="Borremans W."/>
            <person name="Wieme A.D."/>
            <person name="De Vuyst L."/>
            <person name="Vandamme P."/>
        </authorList>
    </citation>
    <scope>NUCLEOTIDE SEQUENCE</scope>
    <source>
        <strain evidence="2">R71697</strain>
    </source>
</reference>
<comment type="caution">
    <text evidence="2">The sequence shown here is derived from an EMBL/GenBank/DDBJ whole genome shotgun (WGS) entry which is preliminary data.</text>
</comment>
<dbReference type="InterPro" id="IPR002931">
    <property type="entry name" value="Transglutaminase-like"/>
</dbReference>
<dbReference type="PANTHER" id="PTHR33490">
    <property type="entry name" value="BLR5614 PROTEIN-RELATED"/>
    <property type="match status" value="1"/>
</dbReference>
<dbReference type="PANTHER" id="PTHR33490:SF1">
    <property type="entry name" value="SLL1233 PROTEIN"/>
    <property type="match status" value="1"/>
</dbReference>
<dbReference type="InterPro" id="IPR038765">
    <property type="entry name" value="Papain-like_cys_pep_sf"/>
</dbReference>
<dbReference type="SUPFAM" id="SSF54001">
    <property type="entry name" value="Cysteine proteinases"/>
    <property type="match status" value="1"/>
</dbReference>
<name>A0A9Q2IQD8_GLUJA</name>
<dbReference type="SMART" id="SM00460">
    <property type="entry name" value="TGc"/>
    <property type="match status" value="1"/>
</dbReference>
<dbReference type="Gene3D" id="3.10.620.30">
    <property type="match status" value="1"/>
</dbReference>